<dbReference type="InterPro" id="IPR051678">
    <property type="entry name" value="AGP_Transferase"/>
</dbReference>
<dbReference type="EMBL" id="QGTZ01000006">
    <property type="protein sequence ID" value="PWW39949.1"/>
    <property type="molecule type" value="Genomic_DNA"/>
</dbReference>
<evidence type="ECO:0000313" key="2">
    <source>
        <dbReference type="EMBL" id="PWW39949.1"/>
    </source>
</evidence>
<reference evidence="2 3" key="1">
    <citation type="submission" date="2018-05" db="EMBL/GenBank/DDBJ databases">
        <title>Freshwater and sediment microbial communities from various areas in North America, analyzing microbe dynamics in response to fracking.</title>
        <authorList>
            <person name="Lamendella R."/>
        </authorList>
    </citation>
    <scope>NUCLEOTIDE SEQUENCE [LARGE SCALE GENOMIC DNA]</scope>
    <source>
        <strain evidence="2 3">DB-3</strain>
    </source>
</reference>
<organism evidence="2 3">
    <name type="scientific">Paenibacillus pabuli</name>
    <dbReference type="NCBI Taxonomy" id="1472"/>
    <lineage>
        <taxon>Bacteria</taxon>
        <taxon>Bacillati</taxon>
        <taxon>Bacillota</taxon>
        <taxon>Bacilli</taxon>
        <taxon>Bacillales</taxon>
        <taxon>Paenibacillaceae</taxon>
        <taxon>Paenibacillus</taxon>
    </lineage>
</organism>
<evidence type="ECO:0000313" key="3">
    <source>
        <dbReference type="Proteomes" id="UP000247078"/>
    </source>
</evidence>
<comment type="caution">
    <text evidence="2">The sequence shown here is derived from an EMBL/GenBank/DDBJ whole genome shotgun (WGS) entry which is preliminary data.</text>
</comment>
<dbReference type="Pfam" id="PF01636">
    <property type="entry name" value="APH"/>
    <property type="match status" value="1"/>
</dbReference>
<gene>
    <name evidence="2" type="ORF">DET56_106335</name>
</gene>
<dbReference type="InterPro" id="IPR011009">
    <property type="entry name" value="Kinase-like_dom_sf"/>
</dbReference>
<dbReference type="Proteomes" id="UP000247078">
    <property type="component" value="Unassembled WGS sequence"/>
</dbReference>
<evidence type="ECO:0000259" key="1">
    <source>
        <dbReference type="Pfam" id="PF01636"/>
    </source>
</evidence>
<dbReference type="InterPro" id="IPR002575">
    <property type="entry name" value="Aminoglycoside_PTrfase"/>
</dbReference>
<name>A0A855Y876_9BACL</name>
<dbReference type="AlphaFoldDB" id="A0A855Y876"/>
<protein>
    <submittedName>
        <fullName evidence="2">Phosphotransferase family enzyme</fullName>
    </submittedName>
</protein>
<dbReference type="GO" id="GO:0016740">
    <property type="term" value="F:transferase activity"/>
    <property type="evidence" value="ECO:0007669"/>
    <property type="project" value="UniProtKB-KW"/>
</dbReference>
<dbReference type="SUPFAM" id="SSF56112">
    <property type="entry name" value="Protein kinase-like (PK-like)"/>
    <property type="match status" value="1"/>
</dbReference>
<sequence length="280" mass="32403">MKVHDILLHKFQYRKLTELTGGYTNSSILLEGSDPLVVAKIFNAHNRDAITEINCLTLLNNSGVSPKIHDYFEDNDSQYIIMDYVHGINSQIFLDDGDIRKAKAIYKLLGIHLAKDIHSLKWREVDFDLPIIELINIDIDALNYVSNDQKEQVKQILNVSVIGEKTLIHGDYGPHNAILSNKLISIIDWEWAGWGNPLQDVAWVIWFVHLHYPNFARELSEIFINANSKFSDLKITNELVKVYSVSRVINVLDRIKYTNEEVKNEWLRRLEWTLETNFVG</sequence>
<dbReference type="Gene3D" id="3.90.1200.10">
    <property type="match status" value="1"/>
</dbReference>
<dbReference type="PANTHER" id="PTHR21310">
    <property type="entry name" value="AMINOGLYCOSIDE PHOSPHOTRANSFERASE-RELATED-RELATED"/>
    <property type="match status" value="1"/>
</dbReference>
<proteinExistence type="predicted"/>
<feature type="domain" description="Aminoglycoside phosphotransferase" evidence="1">
    <location>
        <begin position="16"/>
        <end position="209"/>
    </location>
</feature>
<accession>A0A855Y876</accession>
<keyword evidence="2" id="KW-0808">Transferase</keyword>